<sequence>MTTSDDFKNDGSARRLTQFACAVLIVLTAAVSLADILNAELRFGPRRWPTARPPKTPAFSANDRSRWCTVWSLVERGTYQIDEIIQRPGWDTIDKVRWKGHFYSSKPALLPTLVAGLYWTIKESTGWTLDRQTYDVAHLLLIIVNWLPWMIALILIAVMANRYARTGMSAVFVVAAGSFATFLSTFLITFNNHSVATWSTVFALYPATRIIAEGRRSGGLFALCGFFAAFTVTNELPAFVFGAAMFVILLRQSWRLTCVWFIPAALIPLGGFFYTTYLASGGLVPFYAYFGTNVYEYVHQGVPSYWMQPQGIDAGNESRFAYFLNCLIGHHGILSLSPIFLLTVIGWIYGRRWREFPLRLFNRLGLGLTLWMLLFVMYKTDNYGGNTSGLRWVFWLIPFWLLTMLPVLDEWGHKRSFRIVACLLLSVSAFSASFSRSNPWSNPWVMNVMRYWGLADYSTKTPEPETPLQCWIPSLPLQTDSPLPFAEFQGINHLGQTTRLRLTSQGELEIDGQAARHVRVERGTGYGTSASDGEQINLYLNEQAIAAGAAPDECLLRPGATSAREKRIAEIFLQGMPRTREYFYRNIRYLFTPLETDAIECREAVSQVKYTPGDTDRMTVYRRTLWLSDRVPFGVLQFEDTVTDAKTNEVLFRQRMTLQTVSHLKPRPAATQE</sequence>
<protein>
    <recommendedName>
        <fullName evidence="4">Glycosyltransferase RgtA/B/C/D-like domain-containing protein</fullName>
    </recommendedName>
</protein>
<feature type="transmembrane region" description="Helical" evidence="1">
    <location>
        <begin position="103"/>
        <end position="121"/>
    </location>
</feature>
<evidence type="ECO:0000313" key="3">
    <source>
        <dbReference type="Proteomes" id="UP000319383"/>
    </source>
</evidence>
<feature type="transmembrane region" description="Helical" evidence="1">
    <location>
        <begin position="257"/>
        <end position="277"/>
    </location>
</feature>
<keyword evidence="1" id="KW-0812">Transmembrane</keyword>
<feature type="transmembrane region" description="Helical" evidence="1">
    <location>
        <begin position="16"/>
        <end position="37"/>
    </location>
</feature>
<feature type="transmembrane region" description="Helical" evidence="1">
    <location>
        <begin position="136"/>
        <end position="158"/>
    </location>
</feature>
<feature type="transmembrane region" description="Helical" evidence="1">
    <location>
        <begin position="328"/>
        <end position="348"/>
    </location>
</feature>
<name>A0A517ZVG8_9PLAN</name>
<dbReference type="EMBL" id="CP036276">
    <property type="protein sequence ID" value="QDU46483.1"/>
    <property type="molecule type" value="Genomic_DNA"/>
</dbReference>
<feature type="transmembrane region" description="Helical" evidence="1">
    <location>
        <begin position="170"/>
        <end position="190"/>
    </location>
</feature>
<evidence type="ECO:0008006" key="4">
    <source>
        <dbReference type="Google" id="ProtNLM"/>
    </source>
</evidence>
<dbReference type="RefSeq" id="WP_145378989.1">
    <property type="nucleotide sequence ID" value="NZ_CP036276.1"/>
</dbReference>
<keyword evidence="3" id="KW-1185">Reference proteome</keyword>
<keyword evidence="1" id="KW-1133">Transmembrane helix</keyword>
<gene>
    <name evidence="2" type="ORF">Mal52_50040</name>
</gene>
<keyword evidence="1" id="KW-0472">Membrane</keyword>
<dbReference type="AlphaFoldDB" id="A0A517ZVG8"/>
<evidence type="ECO:0000256" key="1">
    <source>
        <dbReference type="SAM" id="Phobius"/>
    </source>
</evidence>
<feature type="transmembrane region" description="Helical" evidence="1">
    <location>
        <begin position="390"/>
        <end position="408"/>
    </location>
</feature>
<dbReference type="Proteomes" id="UP000319383">
    <property type="component" value="Chromosome"/>
</dbReference>
<reference evidence="2 3" key="1">
    <citation type="submission" date="2019-02" db="EMBL/GenBank/DDBJ databases">
        <title>Deep-cultivation of Planctomycetes and their phenomic and genomic characterization uncovers novel biology.</title>
        <authorList>
            <person name="Wiegand S."/>
            <person name="Jogler M."/>
            <person name="Boedeker C."/>
            <person name="Pinto D."/>
            <person name="Vollmers J."/>
            <person name="Rivas-Marin E."/>
            <person name="Kohn T."/>
            <person name="Peeters S.H."/>
            <person name="Heuer A."/>
            <person name="Rast P."/>
            <person name="Oberbeckmann S."/>
            <person name="Bunk B."/>
            <person name="Jeske O."/>
            <person name="Meyerdierks A."/>
            <person name="Storesund J.E."/>
            <person name="Kallscheuer N."/>
            <person name="Luecker S."/>
            <person name="Lage O.M."/>
            <person name="Pohl T."/>
            <person name="Merkel B.J."/>
            <person name="Hornburger P."/>
            <person name="Mueller R.-W."/>
            <person name="Bruemmer F."/>
            <person name="Labrenz M."/>
            <person name="Spormann A.M."/>
            <person name="Op den Camp H."/>
            <person name="Overmann J."/>
            <person name="Amann R."/>
            <person name="Jetten M.S.M."/>
            <person name="Mascher T."/>
            <person name="Medema M.H."/>
            <person name="Devos D.P."/>
            <person name="Kaster A.-K."/>
            <person name="Ovreas L."/>
            <person name="Rohde M."/>
            <person name="Galperin M.Y."/>
            <person name="Jogler C."/>
        </authorList>
    </citation>
    <scope>NUCLEOTIDE SEQUENCE [LARGE SCALE GENOMIC DNA]</scope>
    <source>
        <strain evidence="2 3">Mal52</strain>
    </source>
</reference>
<accession>A0A517ZVG8</accession>
<proteinExistence type="predicted"/>
<evidence type="ECO:0000313" key="2">
    <source>
        <dbReference type="EMBL" id="QDU46483.1"/>
    </source>
</evidence>
<feature type="transmembrane region" description="Helical" evidence="1">
    <location>
        <begin position="220"/>
        <end position="250"/>
    </location>
</feature>
<dbReference type="KEGG" id="sdyn:Mal52_50040"/>
<feature type="transmembrane region" description="Helical" evidence="1">
    <location>
        <begin position="360"/>
        <end position="378"/>
    </location>
</feature>
<organism evidence="2 3">
    <name type="scientific">Symmachiella dynata</name>
    <dbReference type="NCBI Taxonomy" id="2527995"/>
    <lineage>
        <taxon>Bacteria</taxon>
        <taxon>Pseudomonadati</taxon>
        <taxon>Planctomycetota</taxon>
        <taxon>Planctomycetia</taxon>
        <taxon>Planctomycetales</taxon>
        <taxon>Planctomycetaceae</taxon>
        <taxon>Symmachiella</taxon>
    </lineage>
</organism>